<keyword evidence="2" id="KW-1185">Reference proteome</keyword>
<organism evidence="1 2">
    <name type="scientific">Prorocentrum cordatum</name>
    <dbReference type="NCBI Taxonomy" id="2364126"/>
    <lineage>
        <taxon>Eukaryota</taxon>
        <taxon>Sar</taxon>
        <taxon>Alveolata</taxon>
        <taxon>Dinophyceae</taxon>
        <taxon>Prorocentrales</taxon>
        <taxon>Prorocentraceae</taxon>
        <taxon>Prorocentrum</taxon>
    </lineage>
</organism>
<sequence length="141" mass="15796">GDGKPLILACSDVAALAGRNKFQPMQKAWRGLIKKNFNSLYSSLAKKEDPRLLTDEDILAEETKKMKPVEQIALRRMREKAVADENKQAVFYADPRTAAPGLTKESAKVVMSQIMKQRGWRSEKRGLHIAEKAEKTSAVNI</sequence>
<protein>
    <submittedName>
        <fullName evidence="1">Uncharacterized protein</fullName>
    </submittedName>
</protein>
<evidence type="ECO:0000313" key="1">
    <source>
        <dbReference type="EMBL" id="CAK0846639.1"/>
    </source>
</evidence>
<proteinExistence type="predicted"/>
<dbReference type="Proteomes" id="UP001189429">
    <property type="component" value="Unassembled WGS sequence"/>
</dbReference>
<evidence type="ECO:0000313" key="2">
    <source>
        <dbReference type="Proteomes" id="UP001189429"/>
    </source>
</evidence>
<name>A0ABN9TKX1_9DINO</name>
<accession>A0ABN9TKX1</accession>
<dbReference type="EMBL" id="CAUYUJ010014837">
    <property type="protein sequence ID" value="CAK0846639.1"/>
    <property type="molecule type" value="Genomic_DNA"/>
</dbReference>
<gene>
    <name evidence="1" type="ORF">PCOR1329_LOCUS40096</name>
</gene>
<feature type="non-terminal residue" evidence="1">
    <location>
        <position position="1"/>
    </location>
</feature>
<comment type="caution">
    <text evidence="1">The sequence shown here is derived from an EMBL/GenBank/DDBJ whole genome shotgun (WGS) entry which is preliminary data.</text>
</comment>
<reference evidence="1" key="1">
    <citation type="submission" date="2023-10" db="EMBL/GenBank/DDBJ databases">
        <authorList>
            <person name="Chen Y."/>
            <person name="Shah S."/>
            <person name="Dougan E. K."/>
            <person name="Thang M."/>
            <person name="Chan C."/>
        </authorList>
    </citation>
    <scope>NUCLEOTIDE SEQUENCE [LARGE SCALE GENOMIC DNA]</scope>
</reference>